<keyword evidence="10" id="KW-1015">Disulfide bond</keyword>
<keyword evidence="14" id="KW-0966">Cell projection</keyword>
<keyword evidence="9 16" id="KW-0472">Membrane</keyword>
<evidence type="ECO:0000256" key="7">
    <source>
        <dbReference type="ARBA" id="ARBA00022989"/>
    </source>
</evidence>
<evidence type="ECO:0000259" key="18">
    <source>
        <dbReference type="PROSITE" id="PS50262"/>
    </source>
</evidence>
<keyword evidence="13" id="KW-0807">Transducer</keyword>
<evidence type="ECO:0000256" key="2">
    <source>
        <dbReference type="ARBA" id="ARBA00004651"/>
    </source>
</evidence>
<dbReference type="GO" id="GO:0005886">
    <property type="term" value="C:plasma membrane"/>
    <property type="evidence" value="ECO:0007669"/>
    <property type="project" value="UniProtKB-SubCell"/>
</dbReference>
<keyword evidence="7 16" id="KW-1133">Transmembrane helix</keyword>
<dbReference type="PRINTS" id="PR01421">
    <property type="entry name" value="GPR37ORPHANR"/>
</dbReference>
<organism evidence="19 20">
    <name type="scientific">Knipowitschia caucasica</name>
    <name type="common">Caucasian dwarf goby</name>
    <name type="synonym">Pomatoschistus caucasicus</name>
    <dbReference type="NCBI Taxonomy" id="637954"/>
    <lineage>
        <taxon>Eukaryota</taxon>
        <taxon>Metazoa</taxon>
        <taxon>Chordata</taxon>
        <taxon>Craniata</taxon>
        <taxon>Vertebrata</taxon>
        <taxon>Euteleostomi</taxon>
        <taxon>Actinopterygii</taxon>
        <taxon>Neopterygii</taxon>
        <taxon>Teleostei</taxon>
        <taxon>Neoteleostei</taxon>
        <taxon>Acanthomorphata</taxon>
        <taxon>Gobiaria</taxon>
        <taxon>Gobiiformes</taxon>
        <taxon>Gobioidei</taxon>
        <taxon>Gobiidae</taxon>
        <taxon>Gobiinae</taxon>
        <taxon>Knipowitschia</taxon>
    </lineage>
</organism>
<feature type="transmembrane region" description="Helical" evidence="16">
    <location>
        <begin position="220"/>
        <end position="240"/>
    </location>
</feature>
<feature type="transmembrane region" description="Helical" evidence="16">
    <location>
        <begin position="418"/>
        <end position="439"/>
    </location>
</feature>
<keyword evidence="12" id="KW-0325">Glycoprotein</keyword>
<evidence type="ECO:0000313" key="20">
    <source>
        <dbReference type="Proteomes" id="UP001497482"/>
    </source>
</evidence>
<dbReference type="InterPro" id="IPR000276">
    <property type="entry name" value="GPCR_Rhodpsn"/>
</dbReference>
<evidence type="ECO:0000256" key="15">
    <source>
        <dbReference type="SAM" id="MobiDB-lite"/>
    </source>
</evidence>
<evidence type="ECO:0000256" key="12">
    <source>
        <dbReference type="ARBA" id="ARBA00023180"/>
    </source>
</evidence>
<accession>A0AAV2MI92</accession>
<dbReference type="GO" id="GO:0043410">
    <property type="term" value="P:positive regulation of MAPK cascade"/>
    <property type="evidence" value="ECO:0007669"/>
    <property type="project" value="TreeGrafter"/>
</dbReference>
<dbReference type="Proteomes" id="UP001497482">
    <property type="component" value="Chromosome 8"/>
</dbReference>
<dbReference type="PANTHER" id="PTHR46216">
    <property type="entry name" value="PROSAPOSIN RECEPTOR GPR37 FAMILY MEMBER"/>
    <property type="match status" value="1"/>
</dbReference>
<evidence type="ECO:0000256" key="3">
    <source>
        <dbReference type="ARBA" id="ARBA00022475"/>
    </source>
</evidence>
<reference evidence="19 20" key="1">
    <citation type="submission" date="2024-04" db="EMBL/GenBank/DDBJ databases">
        <authorList>
            <person name="Waldvogel A.-M."/>
            <person name="Schoenle A."/>
        </authorList>
    </citation>
    <scope>NUCLEOTIDE SEQUENCE [LARGE SCALE GENOMIC DNA]</scope>
</reference>
<evidence type="ECO:0000256" key="5">
    <source>
        <dbReference type="ARBA" id="ARBA00022729"/>
    </source>
</evidence>
<feature type="transmembrane region" description="Helical" evidence="16">
    <location>
        <begin position="101"/>
        <end position="128"/>
    </location>
</feature>
<comment type="subcellular location">
    <subcellularLocation>
        <location evidence="2">Cell membrane</location>
        <topology evidence="2">Multi-pass membrane protein</topology>
    </subcellularLocation>
    <subcellularLocation>
        <location evidence="1">Cell projection</location>
    </subcellularLocation>
</comment>
<dbReference type="AlphaFoldDB" id="A0AAV2MI92"/>
<evidence type="ECO:0000256" key="4">
    <source>
        <dbReference type="ARBA" id="ARBA00022692"/>
    </source>
</evidence>
<dbReference type="Pfam" id="PF00001">
    <property type="entry name" value="7tm_1"/>
    <property type="match status" value="1"/>
</dbReference>
<dbReference type="InterPro" id="IPR017452">
    <property type="entry name" value="GPCR_Rhodpsn_7TM"/>
</dbReference>
<sequence length="495" mass="52661">MSACRTVFILMLCVCAWTAELRDQSPVEEAVQPGTEEQSGTGVQRFQSRVERGVKGSWRERSSVDPGLRFFTPAAPTPPSPRRVNASLRASLLPLSGGAPWALALLMLAVAVMCVGVGAALALMCLVWNSLQLQSAWNCVLAAHALWDFIVLCVCVPVEVTHQLTSTRILPALSCGLAPFLQVSSMGVATFSLCALSIDRFHSATSPASLSARMEPCASILPKVSVVFVGALLLAAPELLLHRGVRLPLEEGGGNYTQLDVCLPEPAPELPLAVLSLVLTYQEARCWWVLGCYLLLPLLFTLSCDLVTRRVMSQRAELIGRQESSSRSPSPSDAKKDLSRSPSPSASVNRKLVEQEAMLRSVICALIGLYCACSLPEALCDVALIYAPALGVTSLSVGVAYVPVSVASMPALRLIGQFLLYVRCSATPLLALVFSRALGRAFVRCCCCCCEDCGEATTVNTPTLSLATPSTLLATPLSAVASPIRQQGRGLGTPC</sequence>
<feature type="domain" description="G-protein coupled receptors family 1 profile" evidence="18">
    <location>
        <begin position="118"/>
        <end position="431"/>
    </location>
</feature>
<keyword evidence="20" id="KW-1185">Reference proteome</keyword>
<feature type="signal peptide" evidence="17">
    <location>
        <begin position="1"/>
        <end position="18"/>
    </location>
</feature>
<dbReference type="PROSITE" id="PS50262">
    <property type="entry name" value="G_PROTEIN_RECEP_F1_2"/>
    <property type="match status" value="1"/>
</dbReference>
<keyword evidence="5 17" id="KW-0732">Signal</keyword>
<evidence type="ECO:0000256" key="17">
    <source>
        <dbReference type="SAM" id="SignalP"/>
    </source>
</evidence>
<dbReference type="SUPFAM" id="SSF81321">
    <property type="entry name" value="Family A G protein-coupled receptor-like"/>
    <property type="match status" value="1"/>
</dbReference>
<dbReference type="EMBL" id="OZ035830">
    <property type="protein sequence ID" value="CAL1612997.1"/>
    <property type="molecule type" value="Genomic_DNA"/>
</dbReference>
<feature type="transmembrane region" description="Helical" evidence="16">
    <location>
        <begin position="385"/>
        <end position="406"/>
    </location>
</feature>
<feature type="chain" id="PRO_5043931961" description="G-protein coupled receptors family 1 profile domain-containing protein" evidence="17">
    <location>
        <begin position="19"/>
        <end position="495"/>
    </location>
</feature>
<feature type="transmembrane region" description="Helical" evidence="16">
    <location>
        <begin position="180"/>
        <end position="199"/>
    </location>
</feature>
<evidence type="ECO:0000256" key="10">
    <source>
        <dbReference type="ARBA" id="ARBA00023157"/>
    </source>
</evidence>
<gene>
    <name evidence="19" type="ORF">KC01_LOCUS39266</name>
</gene>
<evidence type="ECO:0000256" key="6">
    <source>
        <dbReference type="ARBA" id="ARBA00022843"/>
    </source>
</evidence>
<evidence type="ECO:0000313" key="19">
    <source>
        <dbReference type="EMBL" id="CAL1612997.1"/>
    </source>
</evidence>
<evidence type="ECO:0000256" key="13">
    <source>
        <dbReference type="ARBA" id="ARBA00023224"/>
    </source>
</evidence>
<dbReference type="Gene3D" id="1.20.1070.10">
    <property type="entry name" value="Rhodopsin 7-helix transmembrane proteins"/>
    <property type="match status" value="1"/>
</dbReference>
<dbReference type="GO" id="GO:0043235">
    <property type="term" value="C:receptor complex"/>
    <property type="evidence" value="ECO:0007669"/>
    <property type="project" value="TreeGrafter"/>
</dbReference>
<dbReference type="GO" id="GO:0042995">
    <property type="term" value="C:cell projection"/>
    <property type="evidence" value="ECO:0007669"/>
    <property type="project" value="UniProtKB-SubCell"/>
</dbReference>
<dbReference type="InterPro" id="IPR003909">
    <property type="entry name" value="GPR37_orph"/>
</dbReference>
<keyword evidence="6" id="KW-0832">Ubl conjugation</keyword>
<evidence type="ECO:0000256" key="8">
    <source>
        <dbReference type="ARBA" id="ARBA00023040"/>
    </source>
</evidence>
<evidence type="ECO:0000256" key="9">
    <source>
        <dbReference type="ARBA" id="ARBA00023136"/>
    </source>
</evidence>
<evidence type="ECO:0000256" key="16">
    <source>
        <dbReference type="SAM" id="Phobius"/>
    </source>
</evidence>
<evidence type="ECO:0000256" key="11">
    <source>
        <dbReference type="ARBA" id="ARBA00023170"/>
    </source>
</evidence>
<feature type="transmembrane region" description="Helical" evidence="16">
    <location>
        <begin position="287"/>
        <end position="308"/>
    </location>
</feature>
<dbReference type="GO" id="GO:0007193">
    <property type="term" value="P:adenylate cyclase-inhibiting G protein-coupled receptor signaling pathway"/>
    <property type="evidence" value="ECO:0007669"/>
    <property type="project" value="TreeGrafter"/>
</dbReference>
<keyword evidence="11" id="KW-0675">Receptor</keyword>
<evidence type="ECO:0000256" key="1">
    <source>
        <dbReference type="ARBA" id="ARBA00004316"/>
    </source>
</evidence>
<proteinExistence type="predicted"/>
<dbReference type="GO" id="GO:0008528">
    <property type="term" value="F:G protein-coupled peptide receptor activity"/>
    <property type="evidence" value="ECO:0007669"/>
    <property type="project" value="TreeGrafter"/>
</dbReference>
<keyword evidence="3" id="KW-1003">Cell membrane</keyword>
<protein>
    <recommendedName>
        <fullName evidence="18">G-protein coupled receptors family 1 profile domain-containing protein</fullName>
    </recommendedName>
</protein>
<evidence type="ECO:0000256" key="14">
    <source>
        <dbReference type="ARBA" id="ARBA00023273"/>
    </source>
</evidence>
<keyword evidence="8" id="KW-0297">G-protein coupled receptor</keyword>
<keyword evidence="4 16" id="KW-0812">Transmembrane</keyword>
<name>A0AAV2MI92_KNICA</name>
<feature type="region of interest" description="Disordered" evidence="15">
    <location>
        <begin position="320"/>
        <end position="349"/>
    </location>
</feature>
<dbReference type="PANTHER" id="PTHR46216:SF4">
    <property type="entry name" value="G-PROTEIN COUPLED RECEPTOR 37-LIKE 1"/>
    <property type="match status" value="1"/>
</dbReference>
<feature type="transmembrane region" description="Helical" evidence="16">
    <location>
        <begin position="140"/>
        <end position="160"/>
    </location>
</feature>